<keyword evidence="2" id="KW-0813">Transport</keyword>
<name>A0A4P9XRR8_9FUNG</name>
<dbReference type="InterPro" id="IPR050173">
    <property type="entry name" value="ABC_transporter_C-like"/>
</dbReference>
<feature type="transmembrane region" description="Helical" evidence="10">
    <location>
        <begin position="928"/>
        <end position="957"/>
    </location>
</feature>
<dbReference type="Gene3D" id="1.20.1560.10">
    <property type="entry name" value="ABC transporter type 1, transmembrane domain"/>
    <property type="match status" value="2"/>
</dbReference>
<evidence type="ECO:0000256" key="7">
    <source>
        <dbReference type="ARBA" id="ARBA00022989"/>
    </source>
</evidence>
<evidence type="ECO:0000256" key="4">
    <source>
        <dbReference type="ARBA" id="ARBA00022737"/>
    </source>
</evidence>
<feature type="domain" description="ABC transporter" evidence="11">
    <location>
        <begin position="1120"/>
        <end position="1360"/>
    </location>
</feature>
<comment type="subcellular location">
    <subcellularLocation>
        <location evidence="1">Membrane</location>
        <topology evidence="1">Multi-pass membrane protein</topology>
    </subcellularLocation>
</comment>
<dbReference type="Pfam" id="PF00664">
    <property type="entry name" value="ABC_membrane"/>
    <property type="match status" value="2"/>
</dbReference>
<dbReference type="CDD" id="cd03250">
    <property type="entry name" value="ABCC_MRP_domain1"/>
    <property type="match status" value="1"/>
</dbReference>
<evidence type="ECO:0000313" key="13">
    <source>
        <dbReference type="EMBL" id="RKP08793.1"/>
    </source>
</evidence>
<dbReference type="Proteomes" id="UP000271241">
    <property type="component" value="Unassembled WGS sequence"/>
</dbReference>
<keyword evidence="8 10" id="KW-0472">Membrane</keyword>
<dbReference type="GO" id="GO:0016887">
    <property type="term" value="F:ATP hydrolysis activity"/>
    <property type="evidence" value="ECO:0007669"/>
    <property type="project" value="InterPro"/>
</dbReference>
<feature type="domain" description="ABC transmembrane type-1" evidence="12">
    <location>
        <begin position="828"/>
        <end position="1083"/>
    </location>
</feature>
<dbReference type="EMBL" id="KZ992569">
    <property type="protein sequence ID" value="RKP08793.1"/>
    <property type="molecule type" value="Genomic_DNA"/>
</dbReference>
<dbReference type="InterPro" id="IPR011527">
    <property type="entry name" value="ABC1_TM_dom"/>
</dbReference>
<feature type="transmembrane region" description="Helical" evidence="10">
    <location>
        <begin position="802"/>
        <end position="829"/>
    </location>
</feature>
<dbReference type="PROSITE" id="PS50893">
    <property type="entry name" value="ABC_TRANSPORTER_2"/>
    <property type="match status" value="2"/>
</dbReference>
<dbReference type="SUPFAM" id="SSF90123">
    <property type="entry name" value="ABC transporter transmembrane region"/>
    <property type="match status" value="2"/>
</dbReference>
<dbReference type="PANTHER" id="PTHR24223:SF353">
    <property type="entry name" value="ABC TRANSPORTER ATP-BINDING PROTEIN_PERMEASE VMR1-RELATED"/>
    <property type="match status" value="1"/>
</dbReference>
<evidence type="ECO:0000256" key="2">
    <source>
        <dbReference type="ARBA" id="ARBA00022448"/>
    </source>
</evidence>
<evidence type="ECO:0000256" key="9">
    <source>
        <dbReference type="SAM" id="MobiDB-lite"/>
    </source>
</evidence>
<dbReference type="InterPro" id="IPR036640">
    <property type="entry name" value="ABC1_TM_sf"/>
</dbReference>
<feature type="domain" description="ABC transmembrane type-1" evidence="12">
    <location>
        <begin position="171"/>
        <end position="457"/>
    </location>
</feature>
<dbReference type="PROSITE" id="PS50929">
    <property type="entry name" value="ABC_TM1F"/>
    <property type="match status" value="2"/>
</dbReference>
<evidence type="ECO:0000256" key="5">
    <source>
        <dbReference type="ARBA" id="ARBA00022741"/>
    </source>
</evidence>
<dbReference type="GO" id="GO:0140359">
    <property type="term" value="F:ABC-type transporter activity"/>
    <property type="evidence" value="ECO:0007669"/>
    <property type="project" value="InterPro"/>
</dbReference>
<dbReference type="Gene3D" id="3.40.50.300">
    <property type="entry name" value="P-loop containing nucleotide triphosphate hydrolases"/>
    <property type="match status" value="2"/>
</dbReference>
<feature type="transmembrane region" description="Helical" evidence="10">
    <location>
        <begin position="1055"/>
        <end position="1076"/>
    </location>
</feature>
<dbReference type="OrthoDB" id="6500128at2759"/>
<evidence type="ECO:0000259" key="12">
    <source>
        <dbReference type="PROSITE" id="PS50929"/>
    </source>
</evidence>
<reference evidence="14" key="1">
    <citation type="journal article" date="2018" name="Nat. Microbiol.">
        <title>Leveraging single-cell genomics to expand the fungal tree of life.</title>
        <authorList>
            <person name="Ahrendt S.R."/>
            <person name="Quandt C.A."/>
            <person name="Ciobanu D."/>
            <person name="Clum A."/>
            <person name="Salamov A."/>
            <person name="Andreopoulos B."/>
            <person name="Cheng J.F."/>
            <person name="Woyke T."/>
            <person name="Pelin A."/>
            <person name="Henrissat B."/>
            <person name="Reynolds N.K."/>
            <person name="Benny G.L."/>
            <person name="Smith M.E."/>
            <person name="James T.Y."/>
            <person name="Grigoriev I.V."/>
        </authorList>
    </citation>
    <scope>NUCLEOTIDE SEQUENCE [LARGE SCALE GENOMIC DNA]</scope>
    <source>
        <strain evidence="14">RSA 1356</strain>
    </source>
</reference>
<gene>
    <name evidence="13" type="ORF">THASP1DRAFT_15152</name>
</gene>
<protein>
    <submittedName>
        <fullName evidence="13">P-loop containing nucleoside triphosphate hydrolase protein</fullName>
    </submittedName>
</protein>
<feature type="transmembrane region" description="Helical" evidence="10">
    <location>
        <begin position="431"/>
        <end position="449"/>
    </location>
</feature>
<feature type="region of interest" description="Disordered" evidence="9">
    <location>
        <begin position="1094"/>
        <end position="1113"/>
    </location>
</feature>
<dbReference type="CDD" id="cd18604">
    <property type="entry name" value="ABC_6TM_VMR1_D2_like"/>
    <property type="match status" value="1"/>
</dbReference>
<keyword evidence="6" id="KW-0067">ATP-binding</keyword>
<evidence type="ECO:0000259" key="11">
    <source>
        <dbReference type="PROSITE" id="PS50893"/>
    </source>
</evidence>
<evidence type="ECO:0000256" key="6">
    <source>
        <dbReference type="ARBA" id="ARBA00022840"/>
    </source>
</evidence>
<keyword evidence="14" id="KW-1185">Reference proteome</keyword>
<evidence type="ECO:0000256" key="1">
    <source>
        <dbReference type="ARBA" id="ARBA00004141"/>
    </source>
</evidence>
<dbReference type="FunFam" id="1.20.1560.10:FF:000013">
    <property type="entry name" value="ABC transporter C family member 2"/>
    <property type="match status" value="1"/>
</dbReference>
<keyword evidence="13" id="KW-0378">Hydrolase</keyword>
<organism evidence="13 14">
    <name type="scientific">Thamnocephalis sphaerospora</name>
    <dbReference type="NCBI Taxonomy" id="78915"/>
    <lineage>
        <taxon>Eukaryota</taxon>
        <taxon>Fungi</taxon>
        <taxon>Fungi incertae sedis</taxon>
        <taxon>Zoopagomycota</taxon>
        <taxon>Zoopagomycotina</taxon>
        <taxon>Zoopagomycetes</taxon>
        <taxon>Zoopagales</taxon>
        <taxon>Sigmoideomycetaceae</taxon>
        <taxon>Thamnocephalis</taxon>
    </lineage>
</organism>
<dbReference type="GO" id="GO:0005524">
    <property type="term" value="F:ATP binding"/>
    <property type="evidence" value="ECO:0007669"/>
    <property type="project" value="UniProtKB-KW"/>
</dbReference>
<keyword evidence="4" id="KW-0677">Repeat</keyword>
<dbReference type="PANTHER" id="PTHR24223">
    <property type="entry name" value="ATP-BINDING CASSETTE SUB-FAMILY C"/>
    <property type="match status" value="1"/>
</dbReference>
<feature type="transmembrane region" description="Helical" evidence="10">
    <location>
        <begin position="204"/>
        <end position="222"/>
    </location>
</feature>
<dbReference type="Pfam" id="PF00005">
    <property type="entry name" value="ABC_tran"/>
    <property type="match status" value="2"/>
</dbReference>
<feature type="transmembrane region" description="Helical" evidence="10">
    <location>
        <begin position="841"/>
        <end position="865"/>
    </location>
</feature>
<evidence type="ECO:0000256" key="8">
    <source>
        <dbReference type="ARBA" id="ARBA00023136"/>
    </source>
</evidence>
<feature type="transmembrane region" description="Helical" evidence="10">
    <location>
        <begin position="1024"/>
        <end position="1048"/>
    </location>
</feature>
<evidence type="ECO:0000313" key="14">
    <source>
        <dbReference type="Proteomes" id="UP000271241"/>
    </source>
</evidence>
<feature type="domain" description="ABC transporter" evidence="11">
    <location>
        <begin position="511"/>
        <end position="752"/>
    </location>
</feature>
<evidence type="ECO:0000256" key="10">
    <source>
        <dbReference type="SAM" id="Phobius"/>
    </source>
</evidence>
<dbReference type="GO" id="GO:0000329">
    <property type="term" value="C:fungal-type vacuole membrane"/>
    <property type="evidence" value="ECO:0007669"/>
    <property type="project" value="TreeGrafter"/>
</dbReference>
<sequence>MQCYIAVVSFVCAWKNRPDSRYFLAQHQSFLLGATYTGALASLVCRWACRTFSIHDPVSQYQLCAAIIAQISIIPVLLTRGTVNITSAGRIITLEDSASPLEWAFFGWMSPLFSRSNKHQLCEQSLWDLGPREKASAAIHKFSLHSSFKKLTMLFALLATFRRNIVGQAMLAIIWSVLLCAVPFFMGCLLQWLEMPDGPAKPNAWTYALGLFLCTVIANASFQHAERLGQHMATRARAIIAHEISQKCLHRQVYTPQSPASAEENEEVLSRWNTDAVIDLLGADAKCISEMFVELPNLVGGPIQTLAATLLLWNLLGPSAVVALATVLSSVVVVHQLGNRLSAAYDRQLALSSERVSVIQKTLQSICTARFFAWELQSLQRIVEYRQRELTAHWKKQMVHSANLTFIDAGTLFATCLCLGVWAVMYGQAPTASIAFTAVMLVSILRTAIWRAPQAFACVTMAGLSNERINEFLALPEVEDGTDNNSHTSGDSAVMTERERIAIEDADFAWIPSDDIVFGLDISINASRFALKNVSVEFQVEELNVVMGPPGSGKTSLLMALLEAEMPCVRGRVHMPRQRVFQCGQHVLSSNVAYVAQQAWLQNISIRDNITFGQPFDEERYRRVIHACALERDLAELYAGDGTLLGEKGIELNNDQKQRVALARAVYSPARHLILDDCLAAMDPRIVEHIVDNCLFGSLTRNRTRIIATSCANRYIQKASYTVLLHDGRVVSHGPTANVLSTAGKAVDSSTSGHIHSAAIVPSPNATLSDQRKDTRPAHAELTEEAISTGSYLDYIDAIGSYGYCAVVILAVTAIPVSNTLLLCMLRMWTTQEISDGSVLSYISILLVGCFVFALFKGLACYAVYAASNRASQTIHDRLVKRVFSTSLRAPNETYFGKIMACFDVDMATVDQDIPESASFFLYEIGDILCALLVTSVILPWSLAVFSILAPLALYLVSKYLPVARSLKRLESTSEAPFFSLNAALLDGATTIRAFGMEHWFSIENIGRIDALNRPTYLLNMASQWLFCRLQLIATLATLSCFVLIVLLHQTISPAAAGFVLVYALTLPADITWLVITYSRVESAMHSVQRISKHLRTEQEPTSNAKGEVPSSDWPQHGEVQIVDLSAKYAHAYAPALTDLTFSLKSGESVGVIDCAGMSSIPAFSSSFLKFTEPAKGRIIVDGVDIGKLGLHSAHSLLTIIPQDPVLSGDTVRDYLDPLLRHSNAEIWDVLRRCHLYAHGHDAEHYRVIKSIDTSISQGCAGFSRKHRLLLVLARAILRNSKVIIMDEAAVWEDPTESTTIQEVLRQELRHATLLCFTSHPSTVVKYDRVLVLDAGRAVEYGPPSKLIERKGGVLRQLYGCSEKPTASIAMTSDISPPPSYTTTAPQVHSQQISVTSVQPAL</sequence>
<keyword evidence="7 10" id="KW-1133">Transmembrane helix</keyword>
<keyword evidence="3 10" id="KW-0812">Transmembrane</keyword>
<dbReference type="InterPro" id="IPR027417">
    <property type="entry name" value="P-loop_NTPase"/>
</dbReference>
<dbReference type="InterPro" id="IPR003439">
    <property type="entry name" value="ABC_transporter-like_ATP-bd"/>
</dbReference>
<dbReference type="SUPFAM" id="SSF52540">
    <property type="entry name" value="P-loop containing nucleoside triphosphate hydrolases"/>
    <property type="match status" value="2"/>
</dbReference>
<feature type="transmembrane region" description="Helical" evidence="10">
    <location>
        <begin position="169"/>
        <end position="192"/>
    </location>
</feature>
<evidence type="ECO:0000256" key="3">
    <source>
        <dbReference type="ARBA" id="ARBA00022692"/>
    </source>
</evidence>
<dbReference type="STRING" id="78915.A0A4P9XRR8"/>
<proteinExistence type="predicted"/>
<feature type="transmembrane region" description="Helical" evidence="10">
    <location>
        <begin position="404"/>
        <end position="425"/>
    </location>
</feature>
<accession>A0A4P9XRR8</accession>
<keyword evidence="5" id="KW-0547">Nucleotide-binding</keyword>